<keyword evidence="2" id="KW-0813">Transport</keyword>
<keyword evidence="13" id="KW-1185">Reference proteome</keyword>
<evidence type="ECO:0000256" key="1">
    <source>
        <dbReference type="ARBA" id="ARBA00004651"/>
    </source>
</evidence>
<comment type="subcellular location">
    <subcellularLocation>
        <location evidence="1">Cell membrane</location>
        <topology evidence="1">Multi-pass membrane protein</topology>
    </subcellularLocation>
</comment>
<reference evidence="12 13" key="1">
    <citation type="submission" date="2020-03" db="EMBL/GenBank/DDBJ databases">
        <title>WGS of the type strain of Planosporangium spp.</title>
        <authorList>
            <person name="Thawai C."/>
        </authorList>
    </citation>
    <scope>NUCLEOTIDE SEQUENCE [LARGE SCALE GENOMIC DNA]</scope>
    <source>
        <strain evidence="12 13">TBRC 5610</strain>
    </source>
</reference>
<feature type="transmembrane region" description="Helical" evidence="10">
    <location>
        <begin position="147"/>
        <end position="165"/>
    </location>
</feature>
<keyword evidence="6" id="KW-0915">Sodium</keyword>
<comment type="caution">
    <text evidence="12">The sequence shown here is derived from an EMBL/GenBank/DDBJ whole genome shotgun (WGS) entry which is preliminary data.</text>
</comment>
<protein>
    <submittedName>
        <fullName evidence="12">Na+/H+ antiporter</fullName>
    </submittedName>
</protein>
<feature type="transmembrane region" description="Helical" evidence="10">
    <location>
        <begin position="294"/>
        <end position="318"/>
    </location>
</feature>
<evidence type="ECO:0000259" key="11">
    <source>
        <dbReference type="Pfam" id="PF00999"/>
    </source>
</evidence>
<dbReference type="Pfam" id="PF00999">
    <property type="entry name" value="Na_H_Exchanger"/>
    <property type="match status" value="1"/>
</dbReference>
<evidence type="ECO:0000256" key="9">
    <source>
        <dbReference type="ARBA" id="ARBA00023201"/>
    </source>
</evidence>
<keyword evidence="3" id="KW-1003">Cell membrane</keyword>
<evidence type="ECO:0000256" key="2">
    <source>
        <dbReference type="ARBA" id="ARBA00022448"/>
    </source>
</evidence>
<dbReference type="RefSeq" id="WP_167926508.1">
    <property type="nucleotide sequence ID" value="NZ_JAATVY010000012.1"/>
</dbReference>
<dbReference type="InterPro" id="IPR018422">
    <property type="entry name" value="Cation/H_exchanger_CPA1"/>
</dbReference>
<feature type="transmembrane region" description="Helical" evidence="10">
    <location>
        <begin position="260"/>
        <end position="282"/>
    </location>
</feature>
<dbReference type="PANTHER" id="PTHR10110:SF86">
    <property type="entry name" value="SODIUM_HYDROGEN EXCHANGER 7"/>
    <property type="match status" value="1"/>
</dbReference>
<proteinExistence type="predicted"/>
<evidence type="ECO:0000313" key="12">
    <source>
        <dbReference type="EMBL" id="NJC71605.1"/>
    </source>
</evidence>
<dbReference type="Gene3D" id="1.20.1530.20">
    <property type="match status" value="1"/>
</dbReference>
<evidence type="ECO:0000256" key="6">
    <source>
        <dbReference type="ARBA" id="ARBA00023053"/>
    </source>
</evidence>
<dbReference type="PANTHER" id="PTHR10110">
    <property type="entry name" value="SODIUM/HYDROGEN EXCHANGER"/>
    <property type="match status" value="1"/>
</dbReference>
<evidence type="ECO:0000313" key="13">
    <source>
        <dbReference type="Proteomes" id="UP000722989"/>
    </source>
</evidence>
<accession>A0ABX0Y1Z8</accession>
<keyword evidence="8 10" id="KW-0472">Membrane</keyword>
<dbReference type="InterPro" id="IPR006153">
    <property type="entry name" value="Cation/H_exchanger_TM"/>
</dbReference>
<evidence type="ECO:0000256" key="8">
    <source>
        <dbReference type="ARBA" id="ARBA00023136"/>
    </source>
</evidence>
<dbReference type="InterPro" id="IPR038770">
    <property type="entry name" value="Na+/solute_symporter_sf"/>
</dbReference>
<evidence type="ECO:0000256" key="10">
    <source>
        <dbReference type="SAM" id="Phobius"/>
    </source>
</evidence>
<dbReference type="Proteomes" id="UP000722989">
    <property type="component" value="Unassembled WGS sequence"/>
</dbReference>
<keyword evidence="7" id="KW-0406">Ion transport</keyword>
<evidence type="ECO:0000256" key="4">
    <source>
        <dbReference type="ARBA" id="ARBA00022692"/>
    </source>
</evidence>
<feature type="transmembrane region" description="Helical" evidence="10">
    <location>
        <begin position="113"/>
        <end position="135"/>
    </location>
</feature>
<evidence type="ECO:0000256" key="7">
    <source>
        <dbReference type="ARBA" id="ARBA00023065"/>
    </source>
</evidence>
<feature type="transmembrane region" description="Helical" evidence="10">
    <location>
        <begin position="387"/>
        <end position="408"/>
    </location>
</feature>
<feature type="domain" description="Cation/H+ exchanger transmembrane" evidence="11">
    <location>
        <begin position="12"/>
        <end position="449"/>
    </location>
</feature>
<sequence length="574" mass="61736">MLGLELIVVLGVAVLLCGIAARRLGIPAPVFLLLIGVLLGFVPALRDVGLPPVVVLLLFLPALLYWESLTTSLREIRNNLGPIVLASTGLVILTAAAVAVVGHGLGLPWGCAWVLGAAIAPTDAAAVAVLARALPRRLVTVLRTESLVNDGTALVIYGIAVGVTVGEEQLNPARVSWLLALSYVGGVAAGLVTAWLSLRIRRVLDDPLLENVVSLLTPFTAFLLAELIRASGVLAVVACGLTMSQVAPRAIRADTRTQSVAFWSLSTYALNGALFVLVGLQLPEAVKELTSVGLYRGIAAVGIISAVIIGIRFLWLFAMPDPGALLRRLAQSRLLQPSPRPYAIGTASGFHTMVSLAASVVGSERRHLGRMVRWAARQRPPRISRRARVVAAVSGVRGAVSLAAALAVPRHLNWGAPFPGRDMIVFVTAGVIVVTLVLQGLALPYVVRWTRLPADTTIEQERHLAETVATERALAAMDEIADVRGVDPMVVERMRIEYEKHLRVLRAHGDEADPNPGRRAECDFRSLRLGLLRHKRETVAQLRDEQLIDDAALRQIQAQLDAEEVRLSRRDLPD</sequence>
<feature type="transmembrane region" description="Helical" evidence="10">
    <location>
        <begin position="49"/>
        <end position="68"/>
    </location>
</feature>
<feature type="transmembrane region" description="Helical" evidence="10">
    <location>
        <begin position="423"/>
        <end position="447"/>
    </location>
</feature>
<keyword evidence="5 10" id="KW-1133">Transmembrane helix</keyword>
<keyword evidence="4 10" id="KW-0812">Transmembrane</keyword>
<dbReference type="EMBL" id="JAATVY010000012">
    <property type="protein sequence ID" value="NJC71605.1"/>
    <property type="molecule type" value="Genomic_DNA"/>
</dbReference>
<organism evidence="12 13">
    <name type="scientific">Planosporangium thailandense</name>
    <dbReference type="NCBI Taxonomy" id="765197"/>
    <lineage>
        <taxon>Bacteria</taxon>
        <taxon>Bacillati</taxon>
        <taxon>Actinomycetota</taxon>
        <taxon>Actinomycetes</taxon>
        <taxon>Micromonosporales</taxon>
        <taxon>Micromonosporaceae</taxon>
        <taxon>Planosporangium</taxon>
    </lineage>
</organism>
<keyword evidence="9" id="KW-0739">Sodium transport</keyword>
<evidence type="ECO:0000256" key="5">
    <source>
        <dbReference type="ARBA" id="ARBA00022989"/>
    </source>
</evidence>
<gene>
    <name evidence="12" type="ORF">HC031_18040</name>
</gene>
<evidence type="ECO:0000256" key="3">
    <source>
        <dbReference type="ARBA" id="ARBA00022475"/>
    </source>
</evidence>
<feature type="transmembrane region" description="Helical" evidence="10">
    <location>
        <begin position="177"/>
        <end position="196"/>
    </location>
</feature>
<name>A0ABX0Y1Z8_9ACTN</name>
<feature type="transmembrane region" description="Helical" evidence="10">
    <location>
        <begin position="80"/>
        <end position="101"/>
    </location>
</feature>